<dbReference type="Pfam" id="PF00227">
    <property type="entry name" value="Proteasome"/>
    <property type="match status" value="1"/>
</dbReference>
<reference evidence="12" key="1">
    <citation type="submission" date="2019-03" db="UniProtKB">
        <authorList>
            <consortium name="Ensembl"/>
        </authorList>
    </citation>
    <scope>IDENTIFICATION</scope>
</reference>
<dbReference type="STRING" id="29073.ENSUMAP00000026875"/>
<dbReference type="GO" id="GO:0005737">
    <property type="term" value="C:cytoplasm"/>
    <property type="evidence" value="ECO:0007669"/>
    <property type="project" value="TreeGrafter"/>
</dbReference>
<dbReference type="KEGG" id="umr:103673640"/>
<name>A0A384D1M2_URSMA</name>
<dbReference type="OrthoDB" id="429533at2759"/>
<dbReference type="GO" id="GO:0051603">
    <property type="term" value="P:proteolysis involved in protein catabolic process"/>
    <property type="evidence" value="ECO:0007669"/>
    <property type="project" value="InterPro"/>
</dbReference>
<evidence type="ECO:0000256" key="1">
    <source>
        <dbReference type="ARBA" id="ARBA00001198"/>
    </source>
</evidence>
<dbReference type="Pfam" id="PF12465">
    <property type="entry name" value="Pr_beta_C"/>
    <property type="match status" value="1"/>
</dbReference>
<feature type="domain" description="Proteasome beta subunit C-terminal" evidence="11">
    <location>
        <begin position="285"/>
        <end position="321"/>
    </location>
</feature>
<reference evidence="14" key="2">
    <citation type="submission" date="2025-04" db="UniProtKB">
        <authorList>
            <consortium name="RefSeq"/>
        </authorList>
    </citation>
    <scope>IDENTIFICATION</scope>
    <source>
        <tissue evidence="14">Whole blood</tissue>
    </source>
</reference>
<dbReference type="InterPro" id="IPR016050">
    <property type="entry name" value="Proteasome_bsu_CS"/>
</dbReference>
<dbReference type="GO" id="GO:0005839">
    <property type="term" value="C:proteasome core complex"/>
    <property type="evidence" value="ECO:0007669"/>
    <property type="project" value="InterPro"/>
</dbReference>
<feature type="compositionally biased region" description="Basic and acidic residues" evidence="10">
    <location>
        <begin position="9"/>
        <end position="20"/>
    </location>
</feature>
<evidence type="ECO:0000259" key="11">
    <source>
        <dbReference type="Pfam" id="PF12465"/>
    </source>
</evidence>
<dbReference type="RefSeq" id="XP_008700659.1">
    <property type="nucleotide sequence ID" value="XM_008702437.2"/>
</dbReference>
<proteinExistence type="predicted"/>
<dbReference type="CDD" id="cd03763">
    <property type="entry name" value="proteasome_beta_type_7"/>
    <property type="match status" value="1"/>
</dbReference>
<dbReference type="EC" id="3.4.25.1" evidence="3"/>
<dbReference type="GeneID" id="103673640"/>
<keyword evidence="4" id="KW-0963">Cytoplasm</keyword>
<evidence type="ECO:0000256" key="5">
    <source>
        <dbReference type="ARBA" id="ARBA00022670"/>
    </source>
</evidence>
<feature type="region of interest" description="Disordered" evidence="10">
    <location>
        <begin position="1"/>
        <end position="22"/>
    </location>
</feature>
<dbReference type="PANTHER" id="PTHR32194">
    <property type="entry name" value="METALLOPROTEASE TLDD"/>
    <property type="match status" value="1"/>
</dbReference>
<dbReference type="PANTHER" id="PTHR32194:SF4">
    <property type="entry name" value="PROTEASOME SUBUNIT BETA TYPE-7"/>
    <property type="match status" value="1"/>
</dbReference>
<evidence type="ECO:0000256" key="8">
    <source>
        <dbReference type="ARBA" id="ARBA00022942"/>
    </source>
</evidence>
<dbReference type="FunFam" id="3.60.20.10:FF:000005">
    <property type="entry name" value="Proteasome subunit beta type-2"/>
    <property type="match status" value="1"/>
</dbReference>
<comment type="subcellular location">
    <subcellularLocation>
        <location evidence="2">Nucleus</location>
    </subcellularLocation>
</comment>
<dbReference type="AlphaFoldDB" id="A0A384D1M2"/>
<dbReference type="OMA" id="GTQVDLC"/>
<dbReference type="Ensembl" id="ENSUMAT00000031807.1">
    <property type="protein sequence ID" value="ENSUMAP00000026876.1"/>
    <property type="gene ID" value="ENSUMAG00000019563.1"/>
</dbReference>
<dbReference type="GO" id="GO:0004298">
    <property type="term" value="F:threonine-type endopeptidase activity"/>
    <property type="evidence" value="ECO:0007669"/>
    <property type="project" value="UniProtKB-KW"/>
</dbReference>
<comment type="catalytic activity">
    <reaction evidence="1">
        <text>Cleavage of peptide bonds with very broad specificity.</text>
        <dbReference type="EC" id="3.4.25.1"/>
    </reaction>
</comment>
<dbReference type="InterPro" id="IPR001353">
    <property type="entry name" value="Proteasome_sua/b"/>
</dbReference>
<keyword evidence="5" id="KW-0645">Protease</keyword>
<dbReference type="PROSITE" id="PS00854">
    <property type="entry name" value="PROTEASOME_BETA_1"/>
    <property type="match status" value="1"/>
</dbReference>
<evidence type="ECO:0000313" key="12">
    <source>
        <dbReference type="Ensembl" id="ENSUMAP00000026876"/>
    </source>
</evidence>
<evidence type="ECO:0000256" key="7">
    <source>
        <dbReference type="ARBA" id="ARBA00022801"/>
    </source>
</evidence>
<evidence type="ECO:0000256" key="6">
    <source>
        <dbReference type="ARBA" id="ARBA00022698"/>
    </source>
</evidence>
<evidence type="ECO:0000313" key="14">
    <source>
        <dbReference type="RefSeq" id="XP_008700659.1"/>
    </source>
</evidence>
<keyword evidence="6" id="KW-0888">Threonine protease</keyword>
<keyword evidence="9" id="KW-0539">Nucleus</keyword>
<evidence type="ECO:0000256" key="4">
    <source>
        <dbReference type="ARBA" id="ARBA00022490"/>
    </source>
</evidence>
<dbReference type="Proteomes" id="UP000261680">
    <property type="component" value="Unplaced"/>
</dbReference>
<dbReference type="GO" id="GO:0005634">
    <property type="term" value="C:nucleus"/>
    <property type="evidence" value="ECO:0007669"/>
    <property type="project" value="UniProtKB-SubCell"/>
</dbReference>
<dbReference type="InterPro" id="IPR023333">
    <property type="entry name" value="Proteasome_suB-type"/>
</dbReference>
<keyword evidence="8 14" id="KW-0647">Proteasome</keyword>
<protein>
    <recommendedName>
        <fullName evidence="3">proteasome endopeptidase complex</fullName>
        <ecNumber evidence="3">3.4.25.1</ecNumber>
    </recommendedName>
</protein>
<evidence type="ECO:0000256" key="10">
    <source>
        <dbReference type="SAM" id="MobiDB-lite"/>
    </source>
</evidence>
<dbReference type="GeneTree" id="ENSGT00940000154494"/>
<evidence type="ECO:0000256" key="3">
    <source>
        <dbReference type="ARBA" id="ARBA00012039"/>
    </source>
</evidence>
<dbReference type="PROSITE" id="PS51476">
    <property type="entry name" value="PROTEASOME_BETA_2"/>
    <property type="match status" value="1"/>
</dbReference>
<organism evidence="13 14">
    <name type="scientific">Ursus maritimus</name>
    <name type="common">Polar bear</name>
    <name type="synonym">Thalarctos maritimus</name>
    <dbReference type="NCBI Taxonomy" id="29073"/>
    <lineage>
        <taxon>Eukaryota</taxon>
        <taxon>Metazoa</taxon>
        <taxon>Chordata</taxon>
        <taxon>Craniata</taxon>
        <taxon>Vertebrata</taxon>
        <taxon>Euteleostomi</taxon>
        <taxon>Mammalia</taxon>
        <taxon>Eutheria</taxon>
        <taxon>Laurasiatheria</taxon>
        <taxon>Carnivora</taxon>
        <taxon>Caniformia</taxon>
        <taxon>Ursidae</taxon>
        <taxon>Ursus</taxon>
    </lineage>
</organism>
<dbReference type="CTD" id="5699"/>
<evidence type="ECO:0000313" key="13">
    <source>
        <dbReference type="Proteomes" id="UP000261680"/>
    </source>
</evidence>
<dbReference type="Gene3D" id="3.60.20.10">
    <property type="entry name" value="Glutamine Phosphoribosylpyrophosphate, subunit 1, domain 1"/>
    <property type="match status" value="1"/>
</dbReference>
<sequence>MTGASHALRKGESEREKRQTGQEGCLTENLALAFLPRRWSHVDPQPLDHPAHLEMLKPAFELRRGFSFENCQRNASLERVLPGLRIPQAHKTGTTIAGLVFRDGVILGADTRATNDSVVIDKSCEKIHFIAPKIYCCGAGVAADAEMTTRMAASNMELHSLSTGREPRVATVTRVIRQTLFRYRGHVGASLIVGGVDLTGPQLYSVHPHGSYSRLPFTALGSGQDAALAVLEDRFQPNMKLEAAQELLVEAITAGILGDLGSGGSVDACVIMGTGAKLLRTLSSPTKPIERPNQYRFAPGTTAVLSQTVKPLTLELLEETVQAMEVE</sequence>
<gene>
    <name evidence="12 14" type="primary">PSMB10</name>
</gene>
<evidence type="ECO:0000256" key="9">
    <source>
        <dbReference type="ARBA" id="ARBA00023242"/>
    </source>
</evidence>
<dbReference type="InterPro" id="IPR024689">
    <property type="entry name" value="Proteasome_bsu_C"/>
</dbReference>
<dbReference type="SUPFAM" id="SSF56235">
    <property type="entry name" value="N-terminal nucleophile aminohydrolases (Ntn hydrolases)"/>
    <property type="match status" value="1"/>
</dbReference>
<keyword evidence="7" id="KW-0378">Hydrolase</keyword>
<dbReference type="InterPro" id="IPR029055">
    <property type="entry name" value="Ntn_hydrolases_N"/>
</dbReference>
<accession>A0A384D1M2</accession>
<evidence type="ECO:0000256" key="2">
    <source>
        <dbReference type="ARBA" id="ARBA00004123"/>
    </source>
</evidence>
<keyword evidence="13" id="KW-1185">Reference proteome</keyword>